<dbReference type="PANTHER" id="PTHR43431:SF1">
    <property type="entry name" value="OS08G0476300 PROTEIN"/>
    <property type="match status" value="1"/>
</dbReference>
<reference evidence="1" key="1">
    <citation type="submission" date="2024-05" db="EMBL/GenBank/DDBJ databases">
        <title>The Natural Products Discovery Center: Release of the First 8490 Sequenced Strains for Exploring Actinobacteria Biosynthetic Diversity.</title>
        <authorList>
            <person name="Kalkreuter E."/>
            <person name="Kautsar S.A."/>
            <person name="Yang D."/>
            <person name="Bader C.D."/>
            <person name="Teijaro C.N."/>
            <person name="Fluegel L."/>
            <person name="Davis C.M."/>
            <person name="Simpson J.R."/>
            <person name="Lauterbach L."/>
            <person name="Steele A.D."/>
            <person name="Gui C."/>
            <person name="Meng S."/>
            <person name="Li G."/>
            <person name="Viehrig K."/>
            <person name="Ye F."/>
            <person name="Su P."/>
            <person name="Kiefer A.F."/>
            <person name="Nichols A."/>
            <person name="Cepeda A.J."/>
            <person name="Yan W."/>
            <person name="Fan B."/>
            <person name="Jiang Y."/>
            <person name="Adhikari A."/>
            <person name="Zheng C.-J."/>
            <person name="Schuster L."/>
            <person name="Cowan T.M."/>
            <person name="Smanski M.J."/>
            <person name="Chevrette M.G."/>
            <person name="de Carvalho L.P.S."/>
            <person name="Shen B."/>
        </authorList>
    </citation>
    <scope>NUCLEOTIDE SEQUENCE</scope>
    <source>
        <strain evidence="1">NPDC080035</strain>
    </source>
</reference>
<dbReference type="PANTHER" id="PTHR43431">
    <property type="entry name" value="OXIDOREDUCTASE, SHORT CHAIN DEHYDROGENASE/REDUCTASE FAMILY (AFU_ORTHOLOGUE AFUA_5G14000)"/>
    <property type="match status" value="1"/>
</dbReference>
<dbReference type="InterPro" id="IPR002347">
    <property type="entry name" value="SDR_fam"/>
</dbReference>
<accession>A0AAU7GJG1</accession>
<dbReference type="SUPFAM" id="SSF51735">
    <property type="entry name" value="NAD(P)-binding Rossmann-fold domains"/>
    <property type="match status" value="1"/>
</dbReference>
<dbReference type="RefSeq" id="WP_348790115.1">
    <property type="nucleotide sequence ID" value="NZ_CP157390.1"/>
</dbReference>
<dbReference type="EMBL" id="CP157390">
    <property type="protein sequence ID" value="XBM50208.1"/>
    <property type="molecule type" value="Genomic_DNA"/>
</dbReference>
<name>A0AAU7GJG1_9MICO</name>
<protein>
    <submittedName>
        <fullName evidence="1">SDR family NAD(P)-dependent oxidoreductase</fullName>
    </submittedName>
</protein>
<dbReference type="Gene3D" id="3.40.50.720">
    <property type="entry name" value="NAD(P)-binding Rossmann-like Domain"/>
    <property type="match status" value="1"/>
</dbReference>
<gene>
    <name evidence="1" type="ORF">AAME72_10220</name>
</gene>
<proteinExistence type="predicted"/>
<organism evidence="1">
    <name type="scientific">Leifsonia sp. NPDC080035</name>
    <dbReference type="NCBI Taxonomy" id="3143936"/>
    <lineage>
        <taxon>Bacteria</taxon>
        <taxon>Bacillati</taxon>
        <taxon>Actinomycetota</taxon>
        <taxon>Actinomycetes</taxon>
        <taxon>Micrococcales</taxon>
        <taxon>Microbacteriaceae</taxon>
        <taxon>Leifsonia</taxon>
    </lineage>
</organism>
<dbReference type="Pfam" id="PF00106">
    <property type="entry name" value="adh_short"/>
    <property type="match status" value="1"/>
</dbReference>
<dbReference type="AlphaFoldDB" id="A0AAU7GJG1"/>
<sequence>MLVVVGYGPGNGHAIAREFGGRGWSVAVIGRNADRLDAGVAELGAAGIAARPFVGDASDPASLSSTLERIRTELGAVTALALTAYRSVAVNDVLDSDPAQVAHVFDIGVAGLLTAVQAVRDDLRAAGTGSVLVVNGALGLQDDAIDAYAVSFGGDGVALECSAKTKLVGLLAARLREEGVYVGEIVINGSVKGSPYAGPTAIDPADIAHRLWTMAEERTDVHVHITEQRP</sequence>
<evidence type="ECO:0000313" key="1">
    <source>
        <dbReference type="EMBL" id="XBM50208.1"/>
    </source>
</evidence>
<dbReference type="InterPro" id="IPR036291">
    <property type="entry name" value="NAD(P)-bd_dom_sf"/>
</dbReference>